<proteinExistence type="predicted"/>
<evidence type="ECO:0000313" key="2">
    <source>
        <dbReference type="EMBL" id="CAD1574842.1"/>
    </source>
</evidence>
<protein>
    <submittedName>
        <fullName evidence="2">Uncharacterized protein</fullName>
    </submittedName>
</protein>
<reference evidence="2" key="1">
    <citation type="submission" date="2020-07" db="EMBL/GenBank/DDBJ databases">
        <authorList>
            <person name="Ferguson B K."/>
        </authorList>
    </citation>
    <scope>NUCLEOTIDE SEQUENCE</scope>
    <source>
        <strain evidence="2">L06</strain>
    </source>
</reference>
<feature type="region of interest" description="Disordered" evidence="1">
    <location>
        <begin position="83"/>
        <end position="102"/>
    </location>
</feature>
<gene>
    <name evidence="2" type="ORF">BBRV_LOCUS104808</name>
</gene>
<sequence length="102" mass="11422">MDDLGKSWKDVVIAWTVKMKLNEDSHFMGDPKGTKRRDRLTLEQIHKSSGGIDQYRSTLTTRLINGASKTVMKVSIGRQVEVKGSNDGRGNGSRPASIWWGF</sequence>
<dbReference type="AlphaFoldDB" id="A0A6V7LEW5"/>
<accession>A0A6V7LEW5</accession>
<evidence type="ECO:0000256" key="1">
    <source>
        <dbReference type="SAM" id="MobiDB-lite"/>
    </source>
</evidence>
<organism evidence="2">
    <name type="scientific">Bracon brevicornis</name>
    <dbReference type="NCBI Taxonomy" id="1563983"/>
    <lineage>
        <taxon>Eukaryota</taxon>
        <taxon>Metazoa</taxon>
        <taxon>Ecdysozoa</taxon>
        <taxon>Arthropoda</taxon>
        <taxon>Hexapoda</taxon>
        <taxon>Insecta</taxon>
        <taxon>Pterygota</taxon>
        <taxon>Neoptera</taxon>
        <taxon>Endopterygota</taxon>
        <taxon>Hymenoptera</taxon>
        <taxon>Apocrita</taxon>
        <taxon>Ichneumonoidea</taxon>
        <taxon>Braconidae</taxon>
        <taxon>Braconinae</taxon>
        <taxon>Bracon</taxon>
    </lineage>
</organism>
<dbReference type="EMBL" id="CADCXW020000343">
    <property type="protein sequence ID" value="CAD1574842.1"/>
    <property type="molecule type" value="Genomic_DNA"/>
</dbReference>
<name>A0A6V7LEW5_9HYME</name>